<accession>A0A0K9PLJ1</accession>
<organism evidence="5 6">
    <name type="scientific">Zostera marina</name>
    <name type="common">Eelgrass</name>
    <dbReference type="NCBI Taxonomy" id="29655"/>
    <lineage>
        <taxon>Eukaryota</taxon>
        <taxon>Viridiplantae</taxon>
        <taxon>Streptophyta</taxon>
        <taxon>Embryophyta</taxon>
        <taxon>Tracheophyta</taxon>
        <taxon>Spermatophyta</taxon>
        <taxon>Magnoliopsida</taxon>
        <taxon>Liliopsida</taxon>
        <taxon>Zosteraceae</taxon>
        <taxon>Zostera</taxon>
    </lineage>
</organism>
<dbReference type="InterPro" id="IPR006076">
    <property type="entry name" value="FAD-dep_OxRdtase"/>
</dbReference>
<evidence type="ECO:0000259" key="4">
    <source>
        <dbReference type="Pfam" id="PF01266"/>
    </source>
</evidence>
<gene>
    <name evidence="5" type="ORF">ZOSMA_205G00120</name>
</gene>
<dbReference type="InterPro" id="IPR036188">
    <property type="entry name" value="FAD/NAD-bd_sf"/>
</dbReference>
<dbReference type="GO" id="GO:0005737">
    <property type="term" value="C:cytoplasm"/>
    <property type="evidence" value="ECO:0000318"/>
    <property type="project" value="GO_Central"/>
</dbReference>
<dbReference type="AlphaFoldDB" id="A0A0K9PLJ1"/>
<dbReference type="OrthoDB" id="498204at2759"/>
<dbReference type="PANTHER" id="PTHR13847">
    <property type="entry name" value="SARCOSINE DEHYDROGENASE-RELATED"/>
    <property type="match status" value="1"/>
</dbReference>
<dbReference type="SUPFAM" id="SSF51905">
    <property type="entry name" value="FAD/NAD(P)-binding domain"/>
    <property type="match status" value="1"/>
</dbReference>
<dbReference type="Gene3D" id="3.30.9.10">
    <property type="entry name" value="D-Amino Acid Oxidase, subunit A, domain 2"/>
    <property type="match status" value="1"/>
</dbReference>
<dbReference type="GO" id="GO:0016491">
    <property type="term" value="F:oxidoreductase activity"/>
    <property type="evidence" value="ECO:0007669"/>
    <property type="project" value="UniProtKB-KW"/>
</dbReference>
<keyword evidence="6" id="KW-1185">Reference proteome</keyword>
<dbReference type="Pfam" id="PF01266">
    <property type="entry name" value="DAO"/>
    <property type="match status" value="1"/>
</dbReference>
<dbReference type="Gene3D" id="3.50.50.60">
    <property type="entry name" value="FAD/NAD(P)-binding domain"/>
    <property type="match status" value="1"/>
</dbReference>
<evidence type="ECO:0000313" key="5">
    <source>
        <dbReference type="EMBL" id="KMZ69836.1"/>
    </source>
</evidence>
<protein>
    <recommendedName>
        <fullName evidence="2">FAD-dependent oxidoreductase domain-containing protein 1</fullName>
    </recommendedName>
</protein>
<keyword evidence="1" id="KW-0560">Oxidoreductase</keyword>
<dbReference type="PANTHER" id="PTHR13847:SF287">
    <property type="entry name" value="FAD-DEPENDENT OXIDOREDUCTASE DOMAIN-CONTAINING PROTEIN 1"/>
    <property type="match status" value="1"/>
</dbReference>
<dbReference type="Proteomes" id="UP000036987">
    <property type="component" value="Unassembled WGS sequence"/>
</dbReference>
<sequence>MPIVSGAGGSKPSLNGNLRNFESCYAKLQSTKTPTLRLFRRGLGTFRRRCRIFAVQRSEHDVVVVGAGIIGQTIARKFLLESDLSVALVDAHFPCSRPSATGAGQGYIWMANKTPRNDLWELSKRSKQLWENLTEGIKTEGLDPSHVLGWKKTGSLLIGRTSEELTMLEKRVEILSNAGLRGELLSSTALRSMEPEVDVGEYGGAAYFPDDCQMDAMRTISFIEKGNRSFSSEGRYAEFYNNPAVSLIRSSTSREVEGIQTSENLLYARRAVVIAAGAWSNSLMKSLVNLEGVPDIPVQPRKGHLLVVENSDIIQIHNAMMEIGYVNYSTSGTVGSSSQFDSNVLSNVGVSMVATTDTMGNLIFGSSREFCGFNADTDDSIIKKIWERSCEYFPCLRKYSLELLKTKIRVGLRPWIPDGKPIIARVPGLPKLIVATGHEGAGLIMSMGTAELVGDMVLGNTIKINCAPFSFNGTDADWAFSDDRLWDLLP</sequence>
<evidence type="ECO:0000256" key="3">
    <source>
        <dbReference type="ARBA" id="ARBA00046185"/>
    </source>
</evidence>
<comment type="caution">
    <text evidence="5">The sequence shown here is derived from an EMBL/GenBank/DDBJ whole genome shotgun (WGS) entry which is preliminary data.</text>
</comment>
<dbReference type="STRING" id="29655.A0A0K9PLJ1"/>
<dbReference type="OMA" id="GCGTLWL"/>
<feature type="domain" description="FAD dependent oxidoreductase" evidence="4">
    <location>
        <begin position="61"/>
        <end position="456"/>
    </location>
</feature>
<dbReference type="EMBL" id="LFYR01000744">
    <property type="protein sequence ID" value="KMZ69836.1"/>
    <property type="molecule type" value="Genomic_DNA"/>
</dbReference>
<proteinExistence type="predicted"/>
<comment type="function">
    <text evidence="3">Required for the assembly of the mitochondrial membrane respiratory chain NADH dehydrogenase (Complex I). Involved in mid-late stages of complex I assembly.</text>
</comment>
<name>A0A0K9PLJ1_ZOSMR</name>
<reference evidence="6" key="1">
    <citation type="journal article" date="2016" name="Nature">
        <title>The genome of the seagrass Zostera marina reveals angiosperm adaptation to the sea.</title>
        <authorList>
            <person name="Olsen J.L."/>
            <person name="Rouze P."/>
            <person name="Verhelst B."/>
            <person name="Lin Y.-C."/>
            <person name="Bayer T."/>
            <person name="Collen J."/>
            <person name="Dattolo E."/>
            <person name="De Paoli E."/>
            <person name="Dittami S."/>
            <person name="Maumus F."/>
            <person name="Michel G."/>
            <person name="Kersting A."/>
            <person name="Lauritano C."/>
            <person name="Lohaus R."/>
            <person name="Toepel M."/>
            <person name="Tonon T."/>
            <person name="Vanneste K."/>
            <person name="Amirebrahimi M."/>
            <person name="Brakel J."/>
            <person name="Bostroem C."/>
            <person name="Chovatia M."/>
            <person name="Grimwood J."/>
            <person name="Jenkins J.W."/>
            <person name="Jueterbock A."/>
            <person name="Mraz A."/>
            <person name="Stam W.T."/>
            <person name="Tice H."/>
            <person name="Bornberg-Bauer E."/>
            <person name="Green P.J."/>
            <person name="Pearson G.A."/>
            <person name="Procaccini G."/>
            <person name="Duarte C.M."/>
            <person name="Schmutz J."/>
            <person name="Reusch T.B.H."/>
            <person name="Van de Peer Y."/>
        </authorList>
    </citation>
    <scope>NUCLEOTIDE SEQUENCE [LARGE SCALE GENOMIC DNA]</scope>
    <source>
        <strain evidence="6">cv. Finnish</strain>
    </source>
</reference>
<evidence type="ECO:0000256" key="2">
    <source>
        <dbReference type="ARBA" id="ARBA00039785"/>
    </source>
</evidence>
<dbReference type="SUPFAM" id="SSF54373">
    <property type="entry name" value="FAD-linked reductases, C-terminal domain"/>
    <property type="match status" value="1"/>
</dbReference>
<evidence type="ECO:0000256" key="1">
    <source>
        <dbReference type="ARBA" id="ARBA00023002"/>
    </source>
</evidence>
<evidence type="ECO:0000313" key="6">
    <source>
        <dbReference type="Proteomes" id="UP000036987"/>
    </source>
</evidence>